<dbReference type="Proteomes" id="UP000594638">
    <property type="component" value="Unassembled WGS sequence"/>
</dbReference>
<evidence type="ECO:0000313" key="2">
    <source>
        <dbReference type="Proteomes" id="UP000594638"/>
    </source>
</evidence>
<sequence length="273" mass="31636">MIHTADIQDQESLAEELDEDLSLCDFPINADENDQIIKDLSKNHVMQSSPSNFFEFFSDLSSEMSHAEEIIFCGKLLPYKIQPDNVLDDIQKYPLRDDEKSKGTDRRRCQSSDELKIMRSNGTNTELLRSSKSLGFRSFRALKPRWNIFMFGSVKFPPEMDLQDIKNRQIRCRTGSIFPWIDAGEKAPMRRTDRRNKWGYDLLRVLSCRNHENVAVKASIGIMPRTMPKAMENWKGFGAGVGGLVKEIQDRGKQQLFCWYFSIGWYSISRPEM</sequence>
<organism evidence="1 2">
    <name type="scientific">Olea europaea subsp. europaea</name>
    <dbReference type="NCBI Taxonomy" id="158383"/>
    <lineage>
        <taxon>Eukaryota</taxon>
        <taxon>Viridiplantae</taxon>
        <taxon>Streptophyta</taxon>
        <taxon>Embryophyta</taxon>
        <taxon>Tracheophyta</taxon>
        <taxon>Spermatophyta</taxon>
        <taxon>Magnoliopsida</taxon>
        <taxon>eudicotyledons</taxon>
        <taxon>Gunneridae</taxon>
        <taxon>Pentapetalae</taxon>
        <taxon>asterids</taxon>
        <taxon>lamiids</taxon>
        <taxon>Lamiales</taxon>
        <taxon>Oleaceae</taxon>
        <taxon>Oleeae</taxon>
        <taxon>Olea</taxon>
    </lineage>
</organism>
<dbReference type="PANTHER" id="PTHR34130">
    <property type="entry name" value="OS08G0243800 PROTEIN"/>
    <property type="match status" value="1"/>
</dbReference>
<accession>A0A8S0VKU6</accession>
<dbReference type="EMBL" id="CACTIH010009369">
    <property type="protein sequence ID" value="CAA3030385.1"/>
    <property type="molecule type" value="Genomic_DNA"/>
</dbReference>
<dbReference type="PANTHER" id="PTHR34130:SF5">
    <property type="entry name" value="OS08G0243800 PROTEIN"/>
    <property type="match status" value="1"/>
</dbReference>
<keyword evidence="2" id="KW-1185">Reference proteome</keyword>
<protein>
    <submittedName>
        <fullName evidence="1">Uncharacterized protein</fullName>
    </submittedName>
</protein>
<dbReference type="Gramene" id="OE9A118373T1">
    <property type="protein sequence ID" value="OE9A118373C1"/>
    <property type="gene ID" value="OE9A118373"/>
</dbReference>
<reference evidence="1 2" key="1">
    <citation type="submission" date="2019-12" db="EMBL/GenBank/DDBJ databases">
        <authorList>
            <person name="Alioto T."/>
            <person name="Alioto T."/>
            <person name="Gomez Garrido J."/>
        </authorList>
    </citation>
    <scope>NUCLEOTIDE SEQUENCE [LARGE SCALE GENOMIC DNA]</scope>
</reference>
<proteinExistence type="predicted"/>
<dbReference type="OrthoDB" id="752671at2759"/>
<dbReference type="AlphaFoldDB" id="A0A8S0VKU6"/>
<comment type="caution">
    <text evidence="1">The sequence shown here is derived from an EMBL/GenBank/DDBJ whole genome shotgun (WGS) entry which is preliminary data.</text>
</comment>
<evidence type="ECO:0000313" key="1">
    <source>
        <dbReference type="EMBL" id="CAA3030385.1"/>
    </source>
</evidence>
<name>A0A8S0VKU6_OLEEU</name>
<gene>
    <name evidence="1" type="ORF">OLEA9_A118373</name>
</gene>